<dbReference type="GO" id="GO:0000506">
    <property type="term" value="C:glycosylphosphatidylinositol-N-acetylglucosaminyltransferase (GPI-GnT) complex"/>
    <property type="evidence" value="ECO:0007669"/>
    <property type="project" value="TreeGrafter"/>
</dbReference>
<dbReference type="PANTHER" id="PTHR12982">
    <property type="entry name" value="PHOSPHATIDYLINOSITOL GLYCAN, CLASS C"/>
    <property type="match status" value="1"/>
</dbReference>
<dbReference type="PANTHER" id="PTHR12982:SF0">
    <property type="entry name" value="PHOSPHATIDYLINOSITOL N-ACETYLGLUCOSAMINYLTRANSFERASE SUBUNIT C"/>
    <property type="match status" value="1"/>
</dbReference>
<dbReference type="GO" id="GO:0006506">
    <property type="term" value="P:GPI anchor biosynthetic process"/>
    <property type="evidence" value="ECO:0007669"/>
    <property type="project" value="UniProtKB-UniPathway"/>
</dbReference>
<evidence type="ECO:0000256" key="3">
    <source>
        <dbReference type="ARBA" id="ARBA00008321"/>
    </source>
</evidence>
<evidence type="ECO:0000313" key="9">
    <source>
        <dbReference type="EMBL" id="OMJ83075.1"/>
    </source>
</evidence>
<sequence length="229" mass="26709">MEETHIFCPWDGKRYTSSTCDFCNKPRYIKKPQWKKILYEKQPFEDTYVDENFLNSLVTTEDSIKYDFWSLVDSTTEIAFALNSLILFLETHEIAQMEYISDNHLLIIGMILLVIGYIVYISLLPADKRTIKPIRVCFLLLGTLYTLCPVLATINKNYANDTIFLMTFIFSILHLAFYDYSFVKNSLKTEKKYTPDVKSMNFALIAVILLSSRVNSLNYVYFLLGFGFM</sequence>
<evidence type="ECO:0000256" key="8">
    <source>
        <dbReference type="SAM" id="Phobius"/>
    </source>
</evidence>
<evidence type="ECO:0000256" key="6">
    <source>
        <dbReference type="ARBA" id="ARBA00022989"/>
    </source>
</evidence>
<keyword evidence="4" id="KW-0337">GPI-anchor biosynthesis</keyword>
<feature type="transmembrane region" description="Helical" evidence="8">
    <location>
        <begin position="105"/>
        <end position="124"/>
    </location>
</feature>
<name>A0A1R2C2A2_9CILI</name>
<comment type="subcellular location">
    <subcellularLocation>
        <location evidence="1">Membrane</location>
        <topology evidence="1">Multi-pass membrane protein</topology>
    </subcellularLocation>
</comment>
<keyword evidence="6 8" id="KW-1133">Transmembrane helix</keyword>
<evidence type="ECO:0000313" key="10">
    <source>
        <dbReference type="Proteomes" id="UP000187209"/>
    </source>
</evidence>
<evidence type="ECO:0000256" key="2">
    <source>
        <dbReference type="ARBA" id="ARBA00004687"/>
    </source>
</evidence>
<proteinExistence type="inferred from homology"/>
<dbReference type="EMBL" id="MPUH01000316">
    <property type="protein sequence ID" value="OMJ83075.1"/>
    <property type="molecule type" value="Genomic_DNA"/>
</dbReference>
<reference evidence="9 10" key="1">
    <citation type="submission" date="2016-11" db="EMBL/GenBank/DDBJ databases">
        <title>The macronuclear genome of Stentor coeruleus: a giant cell with tiny introns.</title>
        <authorList>
            <person name="Slabodnick M."/>
            <person name="Ruby J.G."/>
            <person name="Reiff S.B."/>
            <person name="Swart E.C."/>
            <person name="Gosai S."/>
            <person name="Prabakaran S."/>
            <person name="Witkowska E."/>
            <person name="Larue G.E."/>
            <person name="Fisher S."/>
            <person name="Freeman R.M."/>
            <person name="Gunawardena J."/>
            <person name="Chu W."/>
            <person name="Stover N.A."/>
            <person name="Gregory B.D."/>
            <person name="Nowacki M."/>
            <person name="Derisi J."/>
            <person name="Roy S.W."/>
            <person name="Marshall W.F."/>
            <person name="Sood P."/>
        </authorList>
    </citation>
    <scope>NUCLEOTIDE SEQUENCE [LARGE SCALE GENOMIC DNA]</scope>
    <source>
        <strain evidence="9">WM001</strain>
    </source>
</reference>
<evidence type="ECO:0000256" key="7">
    <source>
        <dbReference type="ARBA" id="ARBA00023136"/>
    </source>
</evidence>
<feature type="transmembrane region" description="Helical" evidence="8">
    <location>
        <begin position="136"/>
        <end position="156"/>
    </location>
</feature>
<evidence type="ECO:0000256" key="5">
    <source>
        <dbReference type="ARBA" id="ARBA00022692"/>
    </source>
</evidence>
<keyword evidence="5 8" id="KW-0812">Transmembrane</keyword>
<comment type="similarity">
    <text evidence="3">Belongs to the PIGC family.</text>
</comment>
<comment type="caution">
    <text evidence="9">The sequence shown here is derived from an EMBL/GenBank/DDBJ whole genome shotgun (WGS) entry which is preliminary data.</text>
</comment>
<keyword evidence="7 8" id="KW-0472">Membrane</keyword>
<keyword evidence="10" id="KW-1185">Reference proteome</keyword>
<dbReference type="AlphaFoldDB" id="A0A1R2C2A2"/>
<gene>
    <name evidence="9" type="ORF">SteCoe_16055</name>
</gene>
<dbReference type="Proteomes" id="UP000187209">
    <property type="component" value="Unassembled WGS sequence"/>
</dbReference>
<dbReference type="Pfam" id="PF06432">
    <property type="entry name" value="GPI2"/>
    <property type="match status" value="1"/>
</dbReference>
<dbReference type="InterPro" id="IPR009450">
    <property type="entry name" value="Plno_GlcNAc_GPI2"/>
</dbReference>
<feature type="transmembrane region" description="Helical" evidence="8">
    <location>
        <begin position="162"/>
        <end position="181"/>
    </location>
</feature>
<comment type="pathway">
    <text evidence="2">Glycolipid biosynthesis; glycosylphosphatidylinositol-anchor biosynthesis.</text>
</comment>
<dbReference type="OrthoDB" id="417678at2759"/>
<organism evidence="9 10">
    <name type="scientific">Stentor coeruleus</name>
    <dbReference type="NCBI Taxonomy" id="5963"/>
    <lineage>
        <taxon>Eukaryota</taxon>
        <taxon>Sar</taxon>
        <taxon>Alveolata</taxon>
        <taxon>Ciliophora</taxon>
        <taxon>Postciliodesmatophora</taxon>
        <taxon>Heterotrichea</taxon>
        <taxon>Heterotrichida</taxon>
        <taxon>Stentoridae</taxon>
        <taxon>Stentor</taxon>
    </lineage>
</organism>
<evidence type="ECO:0000256" key="4">
    <source>
        <dbReference type="ARBA" id="ARBA00022502"/>
    </source>
</evidence>
<feature type="transmembrane region" description="Helical" evidence="8">
    <location>
        <begin position="202"/>
        <end position="224"/>
    </location>
</feature>
<dbReference type="UniPathway" id="UPA00196"/>
<evidence type="ECO:0000256" key="1">
    <source>
        <dbReference type="ARBA" id="ARBA00004141"/>
    </source>
</evidence>
<protein>
    <submittedName>
        <fullName evidence="9">Uncharacterized protein</fullName>
    </submittedName>
</protein>
<accession>A0A1R2C2A2</accession>